<reference evidence="2" key="1">
    <citation type="submission" date="2022-12" db="EMBL/GenBank/DDBJ databases">
        <authorList>
            <person name="Petersen C."/>
        </authorList>
    </citation>
    <scope>NUCLEOTIDE SEQUENCE</scope>
    <source>
        <strain evidence="2">IBT 15544</strain>
    </source>
</reference>
<feature type="compositionally biased region" description="Acidic residues" evidence="1">
    <location>
        <begin position="139"/>
        <end position="155"/>
    </location>
</feature>
<feature type="region of interest" description="Disordered" evidence="1">
    <location>
        <begin position="1"/>
        <end position="28"/>
    </location>
</feature>
<feature type="compositionally biased region" description="Basic residues" evidence="1">
    <location>
        <begin position="233"/>
        <end position="242"/>
    </location>
</feature>
<name>A0A9W9JPA2_9EURO</name>
<dbReference type="PANTHER" id="PTHR15410:SF2">
    <property type="entry name" value="HIRA-INTERACTING PROTEIN 3"/>
    <property type="match status" value="1"/>
</dbReference>
<organism evidence="2 3">
    <name type="scientific">Penicillium cinerascens</name>
    <dbReference type="NCBI Taxonomy" id="70096"/>
    <lineage>
        <taxon>Eukaryota</taxon>
        <taxon>Fungi</taxon>
        <taxon>Dikarya</taxon>
        <taxon>Ascomycota</taxon>
        <taxon>Pezizomycotina</taxon>
        <taxon>Eurotiomycetes</taxon>
        <taxon>Eurotiomycetidae</taxon>
        <taxon>Eurotiales</taxon>
        <taxon>Aspergillaceae</taxon>
        <taxon>Penicillium</taxon>
    </lineage>
</organism>
<comment type="caution">
    <text evidence="2">The sequence shown here is derived from an EMBL/GenBank/DDBJ whole genome shotgun (WGS) entry which is preliminary data.</text>
</comment>
<evidence type="ECO:0000313" key="2">
    <source>
        <dbReference type="EMBL" id="KAJ5197971.1"/>
    </source>
</evidence>
<gene>
    <name evidence="2" type="ORF">N7498_007088</name>
</gene>
<feature type="compositionally biased region" description="Acidic residues" evidence="1">
    <location>
        <begin position="356"/>
        <end position="366"/>
    </location>
</feature>
<sequence length="366" mass="41297">MAPRHRLSDSESESDERSTTLPSDRALEQGLRDQVAAIFSNGNMQDLTVKRVRVATEKKLGVEEGFFKNTGDWKERSDRIIKDEVEKQEGRPKEKEAQIAEKPPSSPPQPKKAAPKRSKGESDPKPRKRQKTQTPVSEEVSEDEASDELDNEREEDVAKPQKRKTLVKKGPKSQSAKENSSEASDVPDENPDAAKPTVEPTNDDSESEMSVVLDDEPKPARKRSKSTETAGKKEKKKAAPKGKGKEEDQDPDQAEIKKLQGWLVKCGIRKMWWRELQPYETPKAKIKHLKQMLEDAGMKGRYSLDKAKAIRDERELKEDLEMIQQGAKYWGTGEDEGSDEPPPPRAARGRQALAFLEDEDQDEESD</sequence>
<feature type="compositionally biased region" description="Basic and acidic residues" evidence="1">
    <location>
        <begin position="58"/>
        <end position="99"/>
    </location>
</feature>
<feature type="compositionally biased region" description="Polar residues" evidence="1">
    <location>
        <begin position="172"/>
        <end position="183"/>
    </location>
</feature>
<evidence type="ECO:0008006" key="4">
    <source>
        <dbReference type="Google" id="ProtNLM"/>
    </source>
</evidence>
<dbReference type="AlphaFoldDB" id="A0A9W9JPA2"/>
<feature type="compositionally biased region" description="Basic residues" evidence="1">
    <location>
        <begin position="160"/>
        <end position="171"/>
    </location>
</feature>
<feature type="region of interest" description="Disordered" evidence="1">
    <location>
        <begin position="58"/>
        <end position="255"/>
    </location>
</feature>
<evidence type="ECO:0000256" key="1">
    <source>
        <dbReference type="SAM" id="MobiDB-lite"/>
    </source>
</evidence>
<feature type="region of interest" description="Disordered" evidence="1">
    <location>
        <begin position="328"/>
        <end position="366"/>
    </location>
</feature>
<reference evidence="2" key="2">
    <citation type="journal article" date="2023" name="IMA Fungus">
        <title>Comparative genomic study of the Penicillium genus elucidates a diverse pangenome and 15 lateral gene transfer events.</title>
        <authorList>
            <person name="Petersen C."/>
            <person name="Sorensen T."/>
            <person name="Nielsen M.R."/>
            <person name="Sondergaard T.E."/>
            <person name="Sorensen J.L."/>
            <person name="Fitzpatrick D.A."/>
            <person name="Frisvad J.C."/>
            <person name="Nielsen K.L."/>
        </authorList>
    </citation>
    <scope>NUCLEOTIDE SEQUENCE</scope>
    <source>
        <strain evidence="2">IBT 15544</strain>
    </source>
</reference>
<accession>A0A9W9JPA2</accession>
<proteinExistence type="predicted"/>
<dbReference type="InterPro" id="IPR037647">
    <property type="entry name" value="HIRIP3"/>
</dbReference>
<evidence type="ECO:0000313" key="3">
    <source>
        <dbReference type="Proteomes" id="UP001150904"/>
    </source>
</evidence>
<dbReference type="GO" id="GO:0005634">
    <property type="term" value="C:nucleus"/>
    <property type="evidence" value="ECO:0007669"/>
    <property type="project" value="TreeGrafter"/>
</dbReference>
<keyword evidence="3" id="KW-1185">Reference proteome</keyword>
<protein>
    <recommendedName>
        <fullName evidence="4">Transcriptional regulator</fullName>
    </recommendedName>
</protein>
<dbReference type="Proteomes" id="UP001150904">
    <property type="component" value="Unassembled WGS sequence"/>
</dbReference>
<dbReference type="PANTHER" id="PTHR15410">
    <property type="entry name" value="HIRA-INTERACTING PROTEIN 3"/>
    <property type="match status" value="1"/>
</dbReference>
<dbReference type="EMBL" id="JAPQKR010000014">
    <property type="protein sequence ID" value="KAJ5197971.1"/>
    <property type="molecule type" value="Genomic_DNA"/>
</dbReference>
<dbReference type="RefSeq" id="XP_058306399.1">
    <property type="nucleotide sequence ID" value="XM_058454150.1"/>
</dbReference>
<dbReference type="GeneID" id="83181451"/>
<dbReference type="OrthoDB" id="552755at2759"/>